<dbReference type="SUPFAM" id="SSF55486">
    <property type="entry name" value="Metalloproteases ('zincins'), catalytic domain"/>
    <property type="match status" value="1"/>
</dbReference>
<evidence type="ECO:0000313" key="2">
    <source>
        <dbReference type="EMBL" id="AIE87531.1"/>
    </source>
</evidence>
<dbReference type="KEGG" id="fgi:OP10G_4163"/>
<dbReference type="InterPro" id="IPR014782">
    <property type="entry name" value="Peptidase_M1_dom"/>
</dbReference>
<dbReference type="AlphaFoldDB" id="A0A068NVR7"/>
<dbReference type="STRING" id="661478.OP10G_4163"/>
<accession>A0A068NVR7</accession>
<sequence length="727" mass="79925">MLPCVIGLLTYAPGPSIQAIDAMAKRRDVAGLTKLLAPLPEGIRNPFRVLKTGGAYEVGRFGWHAEELTAADGGARYVVIGTPLTSEDVGETVLKRVGNKLAYVPESDPMGTTVLGHRFDLKFDIPKKHAALRDDLTLKFAPGAPQAILFRMSSQYKVARIEDERGRPVTFRQASGVVSMRRGKGSYGTYRVIYGATVNLPSYAGSISSTEATLVNDYWYPMIARQPSPYQILIHSPKGWTAVAQGIKTLEHETGAELVTGYKMDLPVVYFSVDAAPFKTFSQTLNGRRYSAWSTRVSEVQLRAQTELYLPIFEFYAKSFCPPPYPMYGAVDSEHYGGGALEAYTYATYGGGLPTEDAHEPAHTWWGGLINNTYLGSFWNESFAVFCDGLYHREVAIGNQAERRLAFVSDGNAEPDYAQAAMNSSGADVGPVGSSLGYGKGAKVLQMMQQWMGTKWLIETMSTWVRTHPRGKPGDWADFERVVLSRSSNKAEMKGFLADWIHRPGFSDFDATAKWTGKGVDLKIHWHGPRFRMPLTVMLQSGARRSFSMVFLDGKNDTVHLPSGWKPELVSVDPWRQAVRVMEPNEAPMDLGLGLQALKKVVDPQHTDWLSSLGGTAEPLTDTTDPAGHFLVGSPESSPVMRTLCDRVGFKVTANRLTYDGTTIDLDHGSALAVVNLPGGKRCVIGLGKTRVAPNWGRARLVLTDDLGRFLRGVTEPKTKGRLTIRL</sequence>
<keyword evidence="3" id="KW-1185">Reference proteome</keyword>
<gene>
    <name evidence="2" type="ORF">OP10G_4163</name>
</gene>
<keyword evidence="2" id="KW-0031">Aminopeptidase</keyword>
<organism evidence="2 3">
    <name type="scientific">Fimbriimonas ginsengisoli Gsoil 348</name>
    <dbReference type="NCBI Taxonomy" id="661478"/>
    <lineage>
        <taxon>Bacteria</taxon>
        <taxon>Bacillati</taxon>
        <taxon>Armatimonadota</taxon>
        <taxon>Fimbriimonadia</taxon>
        <taxon>Fimbriimonadales</taxon>
        <taxon>Fimbriimonadaceae</taxon>
        <taxon>Fimbriimonas</taxon>
    </lineage>
</organism>
<dbReference type="OrthoDB" id="9816201at2"/>
<reference evidence="2 3" key="1">
    <citation type="journal article" date="2014" name="PLoS ONE">
        <title>The first complete genome sequence of the class fimbriimonadia in the phylum armatimonadetes.</title>
        <authorList>
            <person name="Hu Z.Y."/>
            <person name="Wang Y.Z."/>
            <person name="Im W.T."/>
            <person name="Wang S.Y."/>
            <person name="Zhao G.P."/>
            <person name="Zheng H.J."/>
            <person name="Quan Z.X."/>
        </authorList>
    </citation>
    <scope>NUCLEOTIDE SEQUENCE [LARGE SCALE GENOMIC DNA]</scope>
    <source>
        <strain evidence="2">Gsoil 348</strain>
    </source>
</reference>
<dbReference type="GO" id="GO:0004177">
    <property type="term" value="F:aminopeptidase activity"/>
    <property type="evidence" value="ECO:0007669"/>
    <property type="project" value="UniProtKB-KW"/>
</dbReference>
<evidence type="ECO:0000313" key="3">
    <source>
        <dbReference type="Proteomes" id="UP000027982"/>
    </source>
</evidence>
<dbReference type="RefSeq" id="WP_025228574.1">
    <property type="nucleotide sequence ID" value="NZ_CP007139.1"/>
</dbReference>
<proteinExistence type="predicted"/>
<dbReference type="Gene3D" id="1.10.390.10">
    <property type="entry name" value="Neutral Protease Domain 2"/>
    <property type="match status" value="1"/>
</dbReference>
<dbReference type="eggNOG" id="COG0308">
    <property type="taxonomic scope" value="Bacteria"/>
</dbReference>
<dbReference type="GO" id="GO:0008270">
    <property type="term" value="F:zinc ion binding"/>
    <property type="evidence" value="ECO:0007669"/>
    <property type="project" value="InterPro"/>
</dbReference>
<dbReference type="Proteomes" id="UP000027982">
    <property type="component" value="Chromosome"/>
</dbReference>
<dbReference type="InterPro" id="IPR027268">
    <property type="entry name" value="Peptidase_M4/M1_CTD_sf"/>
</dbReference>
<name>A0A068NVR7_FIMGI</name>
<protein>
    <submittedName>
        <fullName evidence="2">Peptidase M1, membrane alanine aminopeptidase</fullName>
    </submittedName>
</protein>
<evidence type="ECO:0000259" key="1">
    <source>
        <dbReference type="Pfam" id="PF01433"/>
    </source>
</evidence>
<keyword evidence="2" id="KW-0645">Protease</keyword>
<dbReference type="HOGENOM" id="CLU_380259_0_0_0"/>
<keyword evidence="2" id="KW-0378">Hydrolase</keyword>
<dbReference type="Pfam" id="PF01433">
    <property type="entry name" value="Peptidase_M1"/>
    <property type="match status" value="1"/>
</dbReference>
<feature type="domain" description="Peptidase M1 membrane alanine aminopeptidase" evidence="1">
    <location>
        <begin position="358"/>
        <end position="470"/>
    </location>
</feature>
<dbReference type="GO" id="GO:0008237">
    <property type="term" value="F:metallopeptidase activity"/>
    <property type="evidence" value="ECO:0007669"/>
    <property type="project" value="InterPro"/>
</dbReference>
<dbReference type="EMBL" id="CP007139">
    <property type="protein sequence ID" value="AIE87531.1"/>
    <property type="molecule type" value="Genomic_DNA"/>
</dbReference>